<proteinExistence type="predicted"/>
<dbReference type="Proteomes" id="UP001299970">
    <property type="component" value="Unassembled WGS sequence"/>
</dbReference>
<evidence type="ECO:0000256" key="1">
    <source>
        <dbReference type="SAM" id="Phobius"/>
    </source>
</evidence>
<feature type="transmembrane region" description="Helical" evidence="1">
    <location>
        <begin position="20"/>
        <end position="45"/>
    </location>
</feature>
<sequence length="193" mass="19241">MTTETTHVSRLELFAECLLLGVLVAVAALPVVTLPAALAAGCSGVRRIVDHRAGGARIFVSDLRAALRTSAPAAVGVAGGGALLGFDALVLLRAPVPGGAAVAMVVVAAGAGALVVLLRAAARWRPDGPSWLALVRLAASRARADLSGSALLAGALVAVAVLTWQLPALLPLSLGCLVLAGAAVETRADVRRG</sequence>
<feature type="transmembrane region" description="Helical" evidence="1">
    <location>
        <begin position="65"/>
        <end position="86"/>
    </location>
</feature>
<keyword evidence="1" id="KW-0472">Membrane</keyword>
<reference evidence="2 3" key="1">
    <citation type="submission" date="2022-03" db="EMBL/GenBank/DDBJ databases">
        <title>Pseudonocardia alaer sp. nov., a novel actinomycete isolated from reed forest soil.</title>
        <authorList>
            <person name="Wang L."/>
        </authorList>
    </citation>
    <scope>NUCLEOTIDE SEQUENCE [LARGE SCALE GENOMIC DNA]</scope>
    <source>
        <strain evidence="2 3">Y-16303</strain>
    </source>
</reference>
<keyword evidence="1" id="KW-1133">Transmembrane helix</keyword>
<dbReference type="EMBL" id="JAKXMK010000011">
    <property type="protein sequence ID" value="MCH6166771.1"/>
    <property type="molecule type" value="Genomic_DNA"/>
</dbReference>
<accession>A0ABS9TDZ3</accession>
<evidence type="ECO:0000313" key="2">
    <source>
        <dbReference type="EMBL" id="MCH6166771.1"/>
    </source>
</evidence>
<evidence type="ECO:0000313" key="3">
    <source>
        <dbReference type="Proteomes" id="UP001299970"/>
    </source>
</evidence>
<feature type="transmembrane region" description="Helical" evidence="1">
    <location>
        <begin position="142"/>
        <end position="162"/>
    </location>
</feature>
<evidence type="ECO:0008006" key="4">
    <source>
        <dbReference type="Google" id="ProtNLM"/>
    </source>
</evidence>
<organism evidence="2 3">
    <name type="scientific">Pseudonocardia alaniniphila</name>
    <dbReference type="NCBI Taxonomy" id="75291"/>
    <lineage>
        <taxon>Bacteria</taxon>
        <taxon>Bacillati</taxon>
        <taxon>Actinomycetota</taxon>
        <taxon>Actinomycetes</taxon>
        <taxon>Pseudonocardiales</taxon>
        <taxon>Pseudonocardiaceae</taxon>
        <taxon>Pseudonocardia</taxon>
    </lineage>
</organism>
<keyword evidence="3" id="KW-1185">Reference proteome</keyword>
<feature type="transmembrane region" description="Helical" evidence="1">
    <location>
        <begin position="98"/>
        <end position="121"/>
    </location>
</feature>
<keyword evidence="1" id="KW-0812">Transmembrane</keyword>
<dbReference type="RefSeq" id="WP_241036808.1">
    <property type="nucleotide sequence ID" value="NZ_BAAAJF010000036.1"/>
</dbReference>
<gene>
    <name evidence="2" type="ORF">MMF94_13870</name>
</gene>
<protein>
    <recommendedName>
        <fullName evidence="4">Membrane protein YesL</fullName>
    </recommendedName>
</protein>
<comment type="caution">
    <text evidence="2">The sequence shown here is derived from an EMBL/GenBank/DDBJ whole genome shotgun (WGS) entry which is preliminary data.</text>
</comment>
<name>A0ABS9TDZ3_9PSEU</name>